<dbReference type="InterPro" id="IPR009078">
    <property type="entry name" value="Ferritin-like_SF"/>
</dbReference>
<keyword evidence="3 9" id="KW-0831">Ubiquinone biosynthesis</keyword>
<evidence type="ECO:0000256" key="9">
    <source>
        <dbReference type="HAMAP-Rule" id="MF_01658"/>
    </source>
</evidence>
<proteinExistence type="inferred from homology"/>
<comment type="cofactor">
    <cofactor evidence="9">
        <name>Fe cation</name>
        <dbReference type="ChEBI" id="CHEBI:24875"/>
    </cofactor>
    <text evidence="9">Binds 2 iron ions per subunit.</text>
</comment>
<dbReference type="GO" id="GO:0008682">
    <property type="term" value="F:3-demethoxyubiquinol 3-hydroxylase activity"/>
    <property type="evidence" value="ECO:0007669"/>
    <property type="project" value="UniProtKB-EC"/>
</dbReference>
<evidence type="ECO:0000256" key="6">
    <source>
        <dbReference type="ARBA" id="ARBA00023004"/>
    </source>
</evidence>
<dbReference type="PANTHER" id="PTHR11237:SF4">
    <property type="entry name" value="5-DEMETHOXYUBIQUINONE HYDROXYLASE, MITOCHONDRIAL"/>
    <property type="match status" value="1"/>
</dbReference>
<dbReference type="SUPFAM" id="SSF47240">
    <property type="entry name" value="Ferritin-like"/>
    <property type="match status" value="1"/>
</dbReference>
<feature type="binding site" evidence="9">
    <location>
        <position position="188"/>
    </location>
    <ligand>
        <name>Fe cation</name>
        <dbReference type="ChEBI" id="CHEBI:24875"/>
        <label>1</label>
    </ligand>
</feature>
<dbReference type="RefSeq" id="WP_094807649.1">
    <property type="nucleotide sequence ID" value="NZ_NEVT01000008.1"/>
</dbReference>
<protein>
    <recommendedName>
        <fullName evidence="9">3-demethoxyubiquinol 3-hydroxylase</fullName>
        <shortName evidence="9">DMQ hydroxylase</shortName>
        <ecNumber evidence="9">1.14.99.60</ecNumber>
    </recommendedName>
    <alternativeName>
        <fullName evidence="9">2-nonaprenyl-3-methyl-6-methoxy-1,4-benzoquinol hydroxylase</fullName>
    </alternativeName>
</protein>
<comment type="similarity">
    <text evidence="9">Belongs to the COQ7 family.</text>
</comment>
<name>A0A261VEB6_9BORD</name>
<feature type="binding site" evidence="9">
    <location>
        <position position="104"/>
    </location>
    <ligand>
        <name>Fe cation</name>
        <dbReference type="ChEBI" id="CHEBI:24875"/>
        <label>2</label>
    </ligand>
</feature>
<feature type="binding site" evidence="9">
    <location>
        <position position="104"/>
    </location>
    <ligand>
        <name>Fe cation</name>
        <dbReference type="ChEBI" id="CHEBI:24875"/>
        <label>1</label>
    </ligand>
</feature>
<dbReference type="UniPathway" id="UPA00232"/>
<evidence type="ECO:0000256" key="3">
    <source>
        <dbReference type="ARBA" id="ARBA00022688"/>
    </source>
</evidence>
<dbReference type="EMBL" id="NEVT01000008">
    <property type="protein sequence ID" value="OZI72474.1"/>
    <property type="molecule type" value="Genomic_DNA"/>
</dbReference>
<keyword evidence="2 9" id="KW-1003">Cell membrane</keyword>
<keyword evidence="11" id="KW-0830">Ubiquinone</keyword>
<dbReference type="GO" id="GO:0005886">
    <property type="term" value="C:plasma membrane"/>
    <property type="evidence" value="ECO:0007669"/>
    <property type="project" value="UniProtKB-SubCell"/>
</dbReference>
<evidence type="ECO:0000313" key="12">
    <source>
        <dbReference type="Proteomes" id="UP000215633"/>
    </source>
</evidence>
<dbReference type="AlphaFoldDB" id="A0A261VEB6"/>
<feature type="binding site" evidence="9">
    <location>
        <position position="107"/>
    </location>
    <ligand>
        <name>Fe cation</name>
        <dbReference type="ChEBI" id="CHEBI:24875"/>
        <label>1</label>
    </ligand>
</feature>
<dbReference type="GO" id="GO:0006744">
    <property type="term" value="P:ubiquinone biosynthetic process"/>
    <property type="evidence" value="ECO:0007669"/>
    <property type="project" value="UniProtKB-UniRule"/>
</dbReference>
<evidence type="ECO:0000256" key="10">
    <source>
        <dbReference type="SAM" id="MobiDB-lite"/>
    </source>
</evidence>
<feature type="binding site" evidence="9">
    <location>
        <position position="156"/>
    </location>
    <ligand>
        <name>Fe cation</name>
        <dbReference type="ChEBI" id="CHEBI:24875"/>
        <label>2</label>
    </ligand>
</feature>
<evidence type="ECO:0000256" key="4">
    <source>
        <dbReference type="ARBA" id="ARBA00022723"/>
    </source>
</evidence>
<evidence type="ECO:0000256" key="7">
    <source>
        <dbReference type="ARBA" id="ARBA00023033"/>
    </source>
</evidence>
<sequence length="225" mass="24377">MSVASSPAGPAPFARRRGPLDPLFAEVDRALRVLSGAAASSRPYPAQAADPAPPLTDQQKRHAAGLMRVNHVGEVCAQALYRGQAAACREAPARDLLRRAAAEEVDHLAWCAQRLEELGSRPSLLNPLWYAGSFALGVLASRAGTPRNLGFMAETERQVEAHLDGHLRSLPETDERSRQIVRQMKEDEAQHRTSAEEAGGVPLPAPVRGAMRAMSRVMTSTAYWI</sequence>
<dbReference type="InterPro" id="IPR011566">
    <property type="entry name" value="Ubq_synth_Coq7"/>
</dbReference>
<feature type="binding site" evidence="9">
    <location>
        <position position="188"/>
    </location>
    <ligand>
        <name>Fe cation</name>
        <dbReference type="ChEBI" id="CHEBI:24875"/>
        <label>2</label>
    </ligand>
</feature>
<dbReference type="HAMAP" id="MF_01658">
    <property type="entry name" value="COQ7"/>
    <property type="match status" value="1"/>
</dbReference>
<keyword evidence="4 9" id="KW-0479">Metal-binding</keyword>
<keyword evidence="12" id="KW-1185">Reference proteome</keyword>
<dbReference type="PANTHER" id="PTHR11237">
    <property type="entry name" value="COENZYME Q10 BIOSYNTHESIS PROTEIN 7"/>
    <property type="match status" value="1"/>
</dbReference>
<keyword evidence="8 9" id="KW-0472">Membrane</keyword>
<keyword evidence="5 9" id="KW-0560">Oxidoreductase</keyword>
<dbReference type="InterPro" id="IPR047809">
    <property type="entry name" value="COQ7_proteobact"/>
</dbReference>
<feature type="binding site" evidence="9">
    <location>
        <position position="74"/>
    </location>
    <ligand>
        <name>Fe cation</name>
        <dbReference type="ChEBI" id="CHEBI:24875"/>
        <label>1</label>
    </ligand>
</feature>
<dbReference type="Proteomes" id="UP000215633">
    <property type="component" value="Unassembled WGS sequence"/>
</dbReference>
<dbReference type="InterPro" id="IPR012347">
    <property type="entry name" value="Ferritin-like"/>
</dbReference>
<keyword evidence="7 9" id="KW-0503">Monooxygenase</keyword>
<accession>A0A261VEB6</accession>
<dbReference type="Gene3D" id="1.20.1260.10">
    <property type="match status" value="1"/>
</dbReference>
<comment type="caution">
    <text evidence="11">The sequence shown here is derived from an EMBL/GenBank/DDBJ whole genome shotgun (WGS) entry which is preliminary data.</text>
</comment>
<evidence type="ECO:0000256" key="8">
    <source>
        <dbReference type="ARBA" id="ARBA00023136"/>
    </source>
</evidence>
<evidence type="ECO:0000256" key="2">
    <source>
        <dbReference type="ARBA" id="ARBA00022475"/>
    </source>
</evidence>
<gene>
    <name evidence="9" type="primary">coq7</name>
    <name evidence="11" type="ORF">CAL24_19445</name>
</gene>
<feature type="region of interest" description="Disordered" evidence="10">
    <location>
        <begin position="184"/>
        <end position="204"/>
    </location>
</feature>
<dbReference type="EC" id="1.14.99.60" evidence="9"/>
<reference evidence="12" key="1">
    <citation type="submission" date="2017-05" db="EMBL/GenBank/DDBJ databases">
        <title>Complete and WGS of Bordetella genogroups.</title>
        <authorList>
            <person name="Spilker T."/>
            <person name="Lipuma J."/>
        </authorList>
    </citation>
    <scope>NUCLEOTIDE SEQUENCE [LARGE SCALE GENOMIC DNA]</scope>
    <source>
        <strain evidence="12">AU8256</strain>
    </source>
</reference>
<evidence type="ECO:0000256" key="1">
    <source>
        <dbReference type="ARBA" id="ARBA00004749"/>
    </source>
</evidence>
<feature type="binding site" evidence="9">
    <location>
        <position position="191"/>
    </location>
    <ligand>
        <name>Fe cation</name>
        <dbReference type="ChEBI" id="CHEBI:24875"/>
        <label>2</label>
    </ligand>
</feature>
<comment type="catalytic activity">
    <reaction evidence="9">
        <text>a 5-methoxy-2-methyl-3-(all-trans-polyprenyl)benzene-1,4-diol + AH2 + O2 = a 3-demethylubiquinol + A + H2O</text>
        <dbReference type="Rhea" id="RHEA:50908"/>
        <dbReference type="Rhea" id="RHEA-COMP:10859"/>
        <dbReference type="Rhea" id="RHEA-COMP:10914"/>
        <dbReference type="ChEBI" id="CHEBI:13193"/>
        <dbReference type="ChEBI" id="CHEBI:15377"/>
        <dbReference type="ChEBI" id="CHEBI:15379"/>
        <dbReference type="ChEBI" id="CHEBI:17499"/>
        <dbReference type="ChEBI" id="CHEBI:84167"/>
        <dbReference type="ChEBI" id="CHEBI:84422"/>
        <dbReference type="EC" id="1.14.99.60"/>
    </reaction>
</comment>
<evidence type="ECO:0000313" key="11">
    <source>
        <dbReference type="EMBL" id="OZI72474.1"/>
    </source>
</evidence>
<dbReference type="GO" id="GO:0046872">
    <property type="term" value="F:metal ion binding"/>
    <property type="evidence" value="ECO:0007669"/>
    <property type="project" value="UniProtKB-KW"/>
</dbReference>
<dbReference type="NCBIfam" id="NF033656">
    <property type="entry name" value="DMQ_monoox_COQ7"/>
    <property type="match status" value="1"/>
</dbReference>
<feature type="compositionally biased region" description="Basic and acidic residues" evidence="10">
    <location>
        <begin position="184"/>
        <end position="195"/>
    </location>
</feature>
<keyword evidence="6 9" id="KW-0408">Iron</keyword>
<dbReference type="CDD" id="cd01042">
    <property type="entry name" value="DMQH"/>
    <property type="match status" value="1"/>
</dbReference>
<organism evidence="11 12">
    <name type="scientific">Bordetella genomosp. 2</name>
    <dbReference type="NCBI Taxonomy" id="1983456"/>
    <lineage>
        <taxon>Bacteria</taxon>
        <taxon>Pseudomonadati</taxon>
        <taxon>Pseudomonadota</taxon>
        <taxon>Betaproteobacteria</taxon>
        <taxon>Burkholderiales</taxon>
        <taxon>Alcaligenaceae</taxon>
        <taxon>Bordetella</taxon>
    </lineage>
</organism>
<dbReference type="Pfam" id="PF03232">
    <property type="entry name" value="COQ7"/>
    <property type="match status" value="1"/>
</dbReference>
<comment type="function">
    <text evidence="9">Catalyzes the hydroxylation of 2-nonaprenyl-3-methyl-6-methoxy-1,4-benzoquinol during ubiquinone biosynthesis.</text>
</comment>
<evidence type="ECO:0000256" key="5">
    <source>
        <dbReference type="ARBA" id="ARBA00023002"/>
    </source>
</evidence>
<comment type="pathway">
    <text evidence="1 9">Cofactor biosynthesis; ubiquinone biosynthesis.</text>
</comment>
<feature type="region of interest" description="Disordered" evidence="10">
    <location>
        <begin position="38"/>
        <end position="57"/>
    </location>
</feature>
<comment type="subcellular location">
    <subcellularLocation>
        <location evidence="9">Cell membrane</location>
        <topology evidence="9">Peripheral membrane protein</topology>
    </subcellularLocation>
</comment>